<keyword evidence="3" id="KW-0408">Iron</keyword>
<proteinExistence type="inferred from homology"/>
<name>A0ABQ0NW88_9PROT</name>
<evidence type="ECO:0000256" key="3">
    <source>
        <dbReference type="ARBA" id="ARBA00023004"/>
    </source>
</evidence>
<evidence type="ECO:0000313" key="7">
    <source>
        <dbReference type="Proteomes" id="UP001062901"/>
    </source>
</evidence>
<dbReference type="Gene3D" id="3.60.21.10">
    <property type="match status" value="1"/>
</dbReference>
<dbReference type="InterPro" id="IPR004843">
    <property type="entry name" value="Calcineurin-like_PHP"/>
</dbReference>
<comment type="similarity">
    <text evidence="4">Belongs to the cyclic nucleotide phosphodiesterase class-III family.</text>
</comment>
<protein>
    <submittedName>
        <fullName evidence="6">Metallophosphoesterase</fullName>
    </submittedName>
</protein>
<dbReference type="Pfam" id="PF00149">
    <property type="entry name" value="Metallophos"/>
    <property type="match status" value="1"/>
</dbReference>
<dbReference type="SUPFAM" id="SSF56300">
    <property type="entry name" value="Metallo-dependent phosphatases"/>
    <property type="match status" value="1"/>
</dbReference>
<dbReference type="PANTHER" id="PTHR42988:SF2">
    <property type="entry name" value="CYCLIC NUCLEOTIDE PHOSPHODIESTERASE CBUA0032-RELATED"/>
    <property type="match status" value="1"/>
</dbReference>
<gene>
    <name evidence="6" type="ORF">AA15669_0204</name>
</gene>
<comment type="caution">
    <text evidence="6">The sequence shown here is derived from an EMBL/GenBank/DDBJ whole genome shotgun (WGS) entry which is preliminary data.</text>
</comment>
<sequence length="201" mass="22593">MPAPPIVVPGNHDIMVPIAHEKSLALWKEWSGENYPFVRFIGHVAVIGLNSALPTPPFTAYGYLSKSQLLKLDSLLETLGKQGYCRVIMIHHPPKKGLLRKQKSLLNMNKLSRVLQRRGAELVVHGHSHNATVTTVENTDIPLVGVGAASMSSHCDDRKASWNHFIFTPQTNEHHIQLMRYNYEGEIMTQKHWVAPIGRLL</sequence>
<evidence type="ECO:0000256" key="2">
    <source>
        <dbReference type="ARBA" id="ARBA00022801"/>
    </source>
</evidence>
<dbReference type="EMBL" id="BAQD01000001">
    <property type="protein sequence ID" value="GBQ04898.1"/>
    <property type="molecule type" value="Genomic_DNA"/>
</dbReference>
<dbReference type="InterPro" id="IPR050884">
    <property type="entry name" value="CNP_phosphodiesterase-III"/>
</dbReference>
<evidence type="ECO:0000256" key="4">
    <source>
        <dbReference type="ARBA" id="ARBA00025742"/>
    </source>
</evidence>
<organism evidence="6 7">
    <name type="scientific">Saccharibacter floricola DSM 15669</name>
    <dbReference type="NCBI Taxonomy" id="1123227"/>
    <lineage>
        <taxon>Bacteria</taxon>
        <taxon>Pseudomonadati</taxon>
        <taxon>Pseudomonadota</taxon>
        <taxon>Alphaproteobacteria</taxon>
        <taxon>Acetobacterales</taxon>
        <taxon>Acetobacteraceae</taxon>
        <taxon>Saccharibacter</taxon>
    </lineage>
</organism>
<dbReference type="Proteomes" id="UP001062901">
    <property type="component" value="Unassembled WGS sequence"/>
</dbReference>
<keyword evidence="2" id="KW-0378">Hydrolase</keyword>
<accession>A0ABQ0NW88</accession>
<dbReference type="PANTHER" id="PTHR42988">
    <property type="entry name" value="PHOSPHOHYDROLASE"/>
    <property type="match status" value="1"/>
</dbReference>
<feature type="domain" description="Calcineurin-like phosphoesterase" evidence="5">
    <location>
        <begin position="6"/>
        <end position="130"/>
    </location>
</feature>
<keyword evidence="1" id="KW-0479">Metal-binding</keyword>
<evidence type="ECO:0000313" key="6">
    <source>
        <dbReference type="EMBL" id="GBQ04898.1"/>
    </source>
</evidence>
<reference evidence="6" key="1">
    <citation type="submission" date="2013-04" db="EMBL/GenBank/DDBJ databases">
        <title>The genome sequencing project of 58 acetic acid bacteria.</title>
        <authorList>
            <person name="Okamoto-Kainuma A."/>
            <person name="Ishikawa M."/>
            <person name="Umino S."/>
            <person name="Koizumi Y."/>
            <person name="Shiwa Y."/>
            <person name="Yoshikawa H."/>
            <person name="Matsutani M."/>
            <person name="Matsushita K."/>
        </authorList>
    </citation>
    <scope>NUCLEOTIDE SEQUENCE</scope>
    <source>
        <strain evidence="6">DSM 15669</strain>
    </source>
</reference>
<dbReference type="InterPro" id="IPR029052">
    <property type="entry name" value="Metallo-depent_PP-like"/>
</dbReference>
<evidence type="ECO:0000259" key="5">
    <source>
        <dbReference type="Pfam" id="PF00149"/>
    </source>
</evidence>
<keyword evidence="7" id="KW-1185">Reference proteome</keyword>
<evidence type="ECO:0000256" key="1">
    <source>
        <dbReference type="ARBA" id="ARBA00022723"/>
    </source>
</evidence>